<keyword evidence="2" id="KW-0732">Signal</keyword>
<accession>A0A9P3FCD1</accession>
<sequence length="293" mass="29692">MFFLVAVSSLLLASKTMATGLPSLPARTVLAADKLGAREWSPGPTHPPAFLPRRQSDELSPLCGYAEGDAAMAIQCNGGEFCGFNLTYNAFGCCSSVVAAEEQLLGECGYYTTCLDFEEPCDAACQANKDIYRCTESAFPKCVKYEFAIEGATLTNYGCADTVASPTEVLQVLSTTVAGGGAGASGGASGGSTGLDSLIENLLSISSAIDAVSSQLPSGILTSAATTPTSSVSRSVTRTQATADTSGGSSAQQTGESSSSQAEDSAAAAVGPKAAAFAGALFYSGIWALARVL</sequence>
<feature type="region of interest" description="Disordered" evidence="1">
    <location>
        <begin position="224"/>
        <end position="264"/>
    </location>
</feature>
<organism evidence="3 4">
    <name type="scientific">Cercospora kikuchii</name>
    <dbReference type="NCBI Taxonomy" id="84275"/>
    <lineage>
        <taxon>Eukaryota</taxon>
        <taxon>Fungi</taxon>
        <taxon>Dikarya</taxon>
        <taxon>Ascomycota</taxon>
        <taxon>Pezizomycotina</taxon>
        <taxon>Dothideomycetes</taxon>
        <taxon>Dothideomycetidae</taxon>
        <taxon>Mycosphaerellales</taxon>
        <taxon>Mycosphaerellaceae</taxon>
        <taxon>Cercospora</taxon>
    </lineage>
</organism>
<feature type="chain" id="PRO_5040139702" evidence="2">
    <location>
        <begin position="19"/>
        <end position="293"/>
    </location>
</feature>
<keyword evidence="4" id="KW-1185">Reference proteome</keyword>
<proteinExistence type="predicted"/>
<dbReference type="GeneID" id="68291034"/>
<evidence type="ECO:0000256" key="2">
    <source>
        <dbReference type="SAM" id="SignalP"/>
    </source>
</evidence>
<reference evidence="3 4" key="1">
    <citation type="submission" date="2021-01" db="EMBL/GenBank/DDBJ databases">
        <title>Cercospora kikuchii MAFF 305040 whole genome shotgun sequence.</title>
        <authorList>
            <person name="Kashiwa T."/>
            <person name="Suzuki T."/>
        </authorList>
    </citation>
    <scope>NUCLEOTIDE SEQUENCE [LARGE SCALE GENOMIC DNA]</scope>
    <source>
        <strain evidence="3 4">MAFF 305040</strain>
    </source>
</reference>
<dbReference type="EMBL" id="BOLY01000003">
    <property type="protein sequence ID" value="GIZ42181.1"/>
    <property type="molecule type" value="Genomic_DNA"/>
</dbReference>
<evidence type="ECO:0000256" key="1">
    <source>
        <dbReference type="SAM" id="MobiDB-lite"/>
    </source>
</evidence>
<dbReference type="RefSeq" id="XP_044656668.1">
    <property type="nucleotide sequence ID" value="XM_044800733.1"/>
</dbReference>
<protein>
    <submittedName>
        <fullName evidence="3">Uncharacterized protein</fullName>
    </submittedName>
</protein>
<dbReference type="Proteomes" id="UP000825890">
    <property type="component" value="Unassembled WGS sequence"/>
</dbReference>
<dbReference type="AlphaFoldDB" id="A0A9P3FCD1"/>
<evidence type="ECO:0000313" key="3">
    <source>
        <dbReference type="EMBL" id="GIZ42181.1"/>
    </source>
</evidence>
<evidence type="ECO:0000313" key="4">
    <source>
        <dbReference type="Proteomes" id="UP000825890"/>
    </source>
</evidence>
<comment type="caution">
    <text evidence="3">The sequence shown here is derived from an EMBL/GenBank/DDBJ whole genome shotgun (WGS) entry which is preliminary data.</text>
</comment>
<name>A0A9P3FCD1_9PEZI</name>
<dbReference type="OrthoDB" id="5347452at2759"/>
<gene>
    <name evidence="3" type="ORF">CKM354_000545900</name>
</gene>
<feature type="signal peptide" evidence="2">
    <location>
        <begin position="1"/>
        <end position="18"/>
    </location>
</feature>